<proteinExistence type="predicted"/>
<gene>
    <name evidence="2" type="ORF">PI95_024175</name>
</gene>
<dbReference type="RefSeq" id="WP_163519142.1">
    <property type="nucleotide sequence ID" value="NZ_JTCM02000073.1"/>
</dbReference>
<accession>A0A846HFZ8</accession>
<feature type="region of interest" description="Disordered" evidence="1">
    <location>
        <begin position="1"/>
        <end position="20"/>
    </location>
</feature>
<protein>
    <submittedName>
        <fullName evidence="2">Uncharacterized protein</fullName>
    </submittedName>
</protein>
<organism evidence="2 3">
    <name type="scientific">Hassallia byssoidea VB512170</name>
    <dbReference type="NCBI Taxonomy" id="1304833"/>
    <lineage>
        <taxon>Bacteria</taxon>
        <taxon>Bacillati</taxon>
        <taxon>Cyanobacteriota</taxon>
        <taxon>Cyanophyceae</taxon>
        <taxon>Nostocales</taxon>
        <taxon>Tolypothrichaceae</taxon>
        <taxon>Hassallia</taxon>
    </lineage>
</organism>
<sequence length="52" mass="5565">MRRGGVGEWGSGGQGGKGDWWSQCVGRAMPDLKHLAWTRGTGGILQLVIINN</sequence>
<feature type="compositionally biased region" description="Gly residues" evidence="1">
    <location>
        <begin position="1"/>
        <end position="18"/>
    </location>
</feature>
<evidence type="ECO:0000256" key="1">
    <source>
        <dbReference type="SAM" id="MobiDB-lite"/>
    </source>
</evidence>
<dbReference type="AlphaFoldDB" id="A0A846HFZ8"/>
<keyword evidence="3" id="KW-1185">Reference proteome</keyword>
<dbReference type="EMBL" id="JTCM02000073">
    <property type="protein sequence ID" value="NEU75570.1"/>
    <property type="molecule type" value="Genomic_DNA"/>
</dbReference>
<reference evidence="2 3" key="1">
    <citation type="journal article" date="2015" name="Genome Announc.">
        <title>Draft Genome Sequence of Cyanobacterium Hassallia byssoidea Strain VB512170, Isolated from Monuments in India.</title>
        <authorList>
            <person name="Singh D."/>
            <person name="Chandrababunaidu M.M."/>
            <person name="Panda A."/>
            <person name="Sen D."/>
            <person name="Bhattacharyya S."/>
            <person name="Adhikary S.P."/>
            <person name="Tripathy S."/>
        </authorList>
    </citation>
    <scope>NUCLEOTIDE SEQUENCE [LARGE SCALE GENOMIC DNA]</scope>
    <source>
        <strain evidence="2 3">VB512170</strain>
    </source>
</reference>
<dbReference type="Proteomes" id="UP000031549">
    <property type="component" value="Unassembled WGS sequence"/>
</dbReference>
<evidence type="ECO:0000313" key="2">
    <source>
        <dbReference type="EMBL" id="NEU75570.1"/>
    </source>
</evidence>
<comment type="caution">
    <text evidence="2">The sequence shown here is derived from an EMBL/GenBank/DDBJ whole genome shotgun (WGS) entry which is preliminary data.</text>
</comment>
<name>A0A846HFZ8_9CYAN</name>
<evidence type="ECO:0000313" key="3">
    <source>
        <dbReference type="Proteomes" id="UP000031549"/>
    </source>
</evidence>